<evidence type="ECO:0000256" key="8">
    <source>
        <dbReference type="ARBA" id="ARBA00049120"/>
    </source>
</evidence>
<evidence type="ECO:0000313" key="10">
    <source>
        <dbReference type="EMBL" id="SCG86934.1"/>
    </source>
</evidence>
<geneLocation type="plasmid" evidence="11">
    <name>ii</name>
</geneLocation>
<comment type="catalytic activity">
    <reaction evidence="8">
        <text>a 2'-deoxycytidine in DNA + S-adenosyl-L-methionine = an N(4)-methyl-2'-deoxycytidine in DNA + S-adenosyl-L-homocysteine + H(+)</text>
        <dbReference type="Rhea" id="RHEA:16857"/>
        <dbReference type="Rhea" id="RHEA-COMP:11369"/>
        <dbReference type="Rhea" id="RHEA-COMP:13674"/>
        <dbReference type="ChEBI" id="CHEBI:15378"/>
        <dbReference type="ChEBI" id="CHEBI:57856"/>
        <dbReference type="ChEBI" id="CHEBI:59789"/>
        <dbReference type="ChEBI" id="CHEBI:85452"/>
        <dbReference type="ChEBI" id="CHEBI:137933"/>
        <dbReference type="EC" id="2.1.1.113"/>
    </reaction>
</comment>
<evidence type="ECO:0000256" key="7">
    <source>
        <dbReference type="ARBA" id="ARBA00023125"/>
    </source>
</evidence>
<comment type="similarity">
    <text evidence="1">Belongs to the N(4)/N(6)-methyltransferase family. N(4) subfamily.</text>
</comment>
<dbReference type="GO" id="GO:0009307">
    <property type="term" value="P:DNA restriction-modification system"/>
    <property type="evidence" value="ECO:0007669"/>
    <property type="project" value="UniProtKB-KW"/>
</dbReference>
<dbReference type="GO" id="GO:0015667">
    <property type="term" value="F:site-specific DNA-methyltransferase (cytosine-N4-specific) activity"/>
    <property type="evidence" value="ECO:0007669"/>
    <property type="project" value="UniProtKB-EC"/>
</dbReference>
<evidence type="ECO:0000259" key="9">
    <source>
        <dbReference type="Pfam" id="PF01555"/>
    </source>
</evidence>
<evidence type="ECO:0000256" key="6">
    <source>
        <dbReference type="ARBA" id="ARBA00022747"/>
    </source>
</evidence>
<sequence length="368" mass="42517">MGSGTALLEAKLHSNFKEAYGVDINPLALLVSKVKTTPIDDKLLFQEYENIINRFYKAKKTLNENIETPDFFNIDYWFKKEVKLDLTLLKKSIESIHLDDTKLENDVKDFFNIVFSNVTRTVSNTRNGEYKLYRIKKETLEDYNPDTFLEFKKQAKTNIKKMSEFNKQFKSCKVNILDEDTRYKTSIPSNHVDIVVTSPPYGDSRTTVAYGQFSRLSLQWLGFEKKEVSAIDKHGLGGIPTADLDNTLNSPLLQEIIDKIAQLDEKRVKDVLSFYKDFYQCVIEIDRVMKTGGFLCFVVGNRTVKGVQIPTDDIIIELFKSKNEYKHHKTIIRNIPSKRLPKRNSPTNVKGKTLSTMNHEYIVILEKI</sequence>
<dbReference type="GO" id="GO:0008170">
    <property type="term" value="F:N-methyltransferase activity"/>
    <property type="evidence" value="ECO:0007669"/>
    <property type="project" value="InterPro"/>
</dbReference>
<dbReference type="InterPro" id="IPR029063">
    <property type="entry name" value="SAM-dependent_MTases_sf"/>
</dbReference>
<keyword evidence="4 10" id="KW-0808">Transferase</keyword>
<dbReference type="PATRIC" id="fig|129848.4.peg.2455"/>
<name>A0A1D3L5N5_9EURY</name>
<feature type="domain" description="DNA methylase N-4/N-6" evidence="9">
    <location>
        <begin position="192"/>
        <end position="367"/>
    </location>
</feature>
<dbReference type="EMBL" id="LT607757">
    <property type="protein sequence ID" value="SCG86934.1"/>
    <property type="molecule type" value="Genomic_DNA"/>
</dbReference>
<gene>
    <name evidence="10" type="primary">mvaIM</name>
    <name evidence="10" type="ORF">MCBB_PMCBBP0024</name>
</gene>
<evidence type="ECO:0000256" key="4">
    <source>
        <dbReference type="ARBA" id="ARBA00022679"/>
    </source>
</evidence>
<dbReference type="Gene3D" id="3.40.50.150">
    <property type="entry name" value="Vaccinia Virus protein VP39"/>
    <property type="match status" value="1"/>
</dbReference>
<dbReference type="Pfam" id="PF01555">
    <property type="entry name" value="N6_N4_Mtase"/>
    <property type="match status" value="1"/>
</dbReference>
<dbReference type="GO" id="GO:0003677">
    <property type="term" value="F:DNA binding"/>
    <property type="evidence" value="ECO:0007669"/>
    <property type="project" value="UniProtKB-KW"/>
</dbReference>
<keyword evidence="6" id="KW-0680">Restriction system</keyword>
<dbReference type="GO" id="GO:0032259">
    <property type="term" value="P:methylation"/>
    <property type="evidence" value="ECO:0007669"/>
    <property type="project" value="UniProtKB-KW"/>
</dbReference>
<evidence type="ECO:0000256" key="5">
    <source>
        <dbReference type="ARBA" id="ARBA00022691"/>
    </source>
</evidence>
<dbReference type="REBASE" id="160025">
    <property type="entry name" value="M.McuBSORF24P"/>
</dbReference>
<dbReference type="AlphaFoldDB" id="A0A1D3L5N5"/>
<organism evidence="10 11">
    <name type="scientific">Methanobacterium congolense</name>
    <dbReference type="NCBI Taxonomy" id="118062"/>
    <lineage>
        <taxon>Archaea</taxon>
        <taxon>Methanobacteriati</taxon>
        <taxon>Methanobacteriota</taxon>
        <taxon>Methanomada group</taxon>
        <taxon>Methanobacteria</taxon>
        <taxon>Methanobacteriales</taxon>
        <taxon>Methanobacteriaceae</taxon>
        <taxon>Methanobacterium</taxon>
    </lineage>
</organism>
<dbReference type="EC" id="2.1.1.113" evidence="2"/>
<dbReference type="Proteomes" id="UP000094707">
    <property type="component" value="Plasmid II"/>
</dbReference>
<protein>
    <recommendedName>
        <fullName evidence="2">site-specific DNA-methyltransferase (cytosine-N(4)-specific)</fullName>
        <ecNumber evidence="2">2.1.1.113</ecNumber>
    </recommendedName>
</protein>
<keyword evidence="11" id="KW-1185">Reference proteome</keyword>
<reference evidence="10 11" key="1">
    <citation type="submission" date="2016-08" db="EMBL/GenBank/DDBJ databases">
        <authorList>
            <person name="Seilhamer J.J."/>
        </authorList>
    </citation>
    <scope>NUCLEOTIDE SEQUENCE [LARGE SCALE GENOMIC DNA]</scope>
    <source>
        <strain evidence="10">Buetzberg</strain>
        <plasmid evidence="11">Plasmid ii</plasmid>
    </source>
</reference>
<dbReference type="InterPro" id="IPR017985">
    <property type="entry name" value="MeTrfase_CN4_CS"/>
</dbReference>
<dbReference type="InterPro" id="IPR002941">
    <property type="entry name" value="DNA_methylase_N4/N6"/>
</dbReference>
<keyword evidence="7" id="KW-0238">DNA-binding</keyword>
<evidence type="ECO:0000256" key="2">
    <source>
        <dbReference type="ARBA" id="ARBA00012185"/>
    </source>
</evidence>
<keyword evidence="3 10" id="KW-0489">Methyltransferase</keyword>
<dbReference type="PROSITE" id="PS00093">
    <property type="entry name" value="N4_MTASE"/>
    <property type="match status" value="1"/>
</dbReference>
<dbReference type="KEGG" id="mcub:MCBB_PMCBBP0024"/>
<evidence type="ECO:0000313" key="11">
    <source>
        <dbReference type="Proteomes" id="UP000094707"/>
    </source>
</evidence>
<dbReference type="SUPFAM" id="SSF53335">
    <property type="entry name" value="S-adenosyl-L-methionine-dependent methyltransferases"/>
    <property type="match status" value="2"/>
</dbReference>
<proteinExistence type="inferred from homology"/>
<accession>A0A1D3L5N5</accession>
<keyword evidence="5" id="KW-0949">S-adenosyl-L-methionine</keyword>
<evidence type="ECO:0000256" key="1">
    <source>
        <dbReference type="ARBA" id="ARBA00010203"/>
    </source>
</evidence>
<evidence type="ECO:0000256" key="3">
    <source>
        <dbReference type="ARBA" id="ARBA00022603"/>
    </source>
</evidence>